<comment type="caution">
    <text evidence="2">The sequence shown here is derived from an EMBL/GenBank/DDBJ whole genome shotgun (WGS) entry which is preliminary data.</text>
</comment>
<gene>
    <name evidence="2" type="ORF">H6G24_31865</name>
</gene>
<name>A0ABR8AIZ1_9CYAN</name>
<dbReference type="RefSeq" id="WP_190550282.1">
    <property type="nucleotide sequence ID" value="NZ_CAWPNO010000111.1"/>
</dbReference>
<evidence type="ECO:0000313" key="2">
    <source>
        <dbReference type="EMBL" id="MBD2200015.1"/>
    </source>
</evidence>
<accession>A0ABR8AIZ1</accession>
<feature type="compositionally biased region" description="Basic residues" evidence="1">
    <location>
        <begin position="22"/>
        <end position="38"/>
    </location>
</feature>
<dbReference type="Proteomes" id="UP000658514">
    <property type="component" value="Unassembled WGS sequence"/>
</dbReference>
<organism evidence="2 3">
    <name type="scientific">Calothrix parietina FACHB-288</name>
    <dbReference type="NCBI Taxonomy" id="2692896"/>
    <lineage>
        <taxon>Bacteria</taxon>
        <taxon>Bacillati</taxon>
        <taxon>Cyanobacteriota</taxon>
        <taxon>Cyanophyceae</taxon>
        <taxon>Nostocales</taxon>
        <taxon>Calotrichaceae</taxon>
        <taxon>Calothrix</taxon>
    </lineage>
</organism>
<feature type="compositionally biased region" description="Basic and acidic residues" evidence="1">
    <location>
        <begin position="39"/>
        <end position="53"/>
    </location>
</feature>
<reference evidence="2 3" key="1">
    <citation type="journal article" date="2020" name="ISME J.">
        <title>Comparative genomics reveals insights into cyanobacterial evolution and habitat adaptation.</title>
        <authorList>
            <person name="Chen M.Y."/>
            <person name="Teng W.K."/>
            <person name="Zhao L."/>
            <person name="Hu C.X."/>
            <person name="Zhou Y.K."/>
            <person name="Han B.P."/>
            <person name="Song L.R."/>
            <person name="Shu W.S."/>
        </authorList>
    </citation>
    <scope>NUCLEOTIDE SEQUENCE [LARGE SCALE GENOMIC DNA]</scope>
    <source>
        <strain evidence="2 3">FACHB-288</strain>
    </source>
</reference>
<evidence type="ECO:0000256" key="1">
    <source>
        <dbReference type="SAM" id="MobiDB-lite"/>
    </source>
</evidence>
<feature type="compositionally biased region" description="Basic and acidic residues" evidence="1">
    <location>
        <begin position="1"/>
        <end position="19"/>
    </location>
</feature>
<protein>
    <submittedName>
        <fullName evidence="2">Uncharacterized protein</fullName>
    </submittedName>
</protein>
<dbReference type="EMBL" id="JACJQH010000074">
    <property type="protein sequence ID" value="MBD2200015.1"/>
    <property type="molecule type" value="Genomic_DNA"/>
</dbReference>
<sequence>MRLKRWESPRREGRNDKGKGGSARKRQLKKQRQMLRQKLKQENKADDTKNNGKREDKSIFSFFILIQEEKYLF</sequence>
<proteinExistence type="predicted"/>
<evidence type="ECO:0000313" key="3">
    <source>
        <dbReference type="Proteomes" id="UP000658514"/>
    </source>
</evidence>
<feature type="region of interest" description="Disordered" evidence="1">
    <location>
        <begin position="1"/>
        <end position="53"/>
    </location>
</feature>
<keyword evidence="3" id="KW-1185">Reference proteome</keyword>